<comment type="caution">
    <text evidence="2">The sequence shown here is derived from an EMBL/GenBank/DDBJ whole genome shotgun (WGS) entry which is preliminary data.</text>
</comment>
<keyword evidence="1" id="KW-0472">Membrane</keyword>
<keyword evidence="1" id="KW-0812">Transmembrane</keyword>
<sequence length="94" mass="10410">MFDEAGAERREIDRRGLDGRGARLELLSQGFCRALGHSIIALVIAFGFVKIAYVEARAIIWASRGFFRAGAEAWRRSGAWTGAKFLLGKRISPL</sequence>
<feature type="transmembrane region" description="Helical" evidence="1">
    <location>
        <begin position="34"/>
        <end position="54"/>
    </location>
</feature>
<reference evidence="2 3" key="1">
    <citation type="journal article" date="2018" name="Appl. Microbiol. Biotechnol.">
        <title>Co-cultivation of the strictly anaerobic methanogen Methanosarcina barkeri with aerobic methanotrophs in an oxygen-limited membrane bioreactor.</title>
        <authorList>
            <person name="In 't Zandt M.H."/>
            <person name="van den Bosch T.J.M."/>
            <person name="Rijkers R."/>
            <person name="van Kessel M.A.H.J."/>
            <person name="Jetten M.S.M."/>
            <person name="Welte C.U."/>
        </authorList>
    </citation>
    <scope>NUCLEOTIDE SEQUENCE [LARGE SCALE GENOMIC DNA]</scope>
    <source>
        <strain evidence="2 3">DSM 17706</strain>
    </source>
</reference>
<dbReference type="AlphaFoldDB" id="A0A2U1SUL6"/>
<dbReference type="RefSeq" id="WP_108915964.1">
    <property type="nucleotide sequence ID" value="NZ_BGJY01000006.1"/>
</dbReference>
<protein>
    <submittedName>
        <fullName evidence="2">Uncharacterized protein</fullName>
    </submittedName>
</protein>
<name>A0A2U1SUL6_METSR</name>
<dbReference type="EMBL" id="PUIV01000003">
    <property type="protein sequence ID" value="PWB95292.1"/>
    <property type="molecule type" value="Genomic_DNA"/>
</dbReference>
<organism evidence="2 3">
    <name type="scientific">Methylosinus sporium</name>
    <dbReference type="NCBI Taxonomy" id="428"/>
    <lineage>
        <taxon>Bacteria</taxon>
        <taxon>Pseudomonadati</taxon>
        <taxon>Pseudomonadota</taxon>
        <taxon>Alphaproteobacteria</taxon>
        <taxon>Hyphomicrobiales</taxon>
        <taxon>Methylocystaceae</taxon>
        <taxon>Methylosinus</taxon>
    </lineage>
</organism>
<dbReference type="Proteomes" id="UP000245137">
    <property type="component" value="Unassembled WGS sequence"/>
</dbReference>
<evidence type="ECO:0000313" key="2">
    <source>
        <dbReference type="EMBL" id="PWB95292.1"/>
    </source>
</evidence>
<keyword evidence="1" id="KW-1133">Transmembrane helix</keyword>
<accession>A0A2U1SUL6</accession>
<evidence type="ECO:0000313" key="3">
    <source>
        <dbReference type="Proteomes" id="UP000245137"/>
    </source>
</evidence>
<proteinExistence type="predicted"/>
<evidence type="ECO:0000256" key="1">
    <source>
        <dbReference type="SAM" id="Phobius"/>
    </source>
</evidence>
<keyword evidence="3" id="KW-1185">Reference proteome</keyword>
<gene>
    <name evidence="2" type="ORF">C5689_03910</name>
</gene>